<dbReference type="Gene3D" id="1.10.150.530">
    <property type="match status" value="1"/>
</dbReference>
<organism evidence="14 15">
    <name type="scientific">Prochlorococcus marinus str. MIT 9201</name>
    <dbReference type="NCBI Taxonomy" id="93057"/>
    <lineage>
        <taxon>Bacteria</taxon>
        <taxon>Bacillati</taxon>
        <taxon>Cyanobacteriota</taxon>
        <taxon>Cyanophyceae</taxon>
        <taxon>Synechococcales</taxon>
        <taxon>Prochlorococcaceae</taxon>
        <taxon>Prochlorococcus</taxon>
    </lineage>
</organism>
<dbReference type="Gene3D" id="3.20.20.70">
    <property type="entry name" value="Aldolase class I"/>
    <property type="match status" value="1"/>
</dbReference>
<comment type="miscellaneous">
    <text evidence="12">Reaction proceeds by a ping-pong mechanism involving intermediate methylation of a conserved cysteine residue.</text>
</comment>
<dbReference type="GO" id="GO:0046872">
    <property type="term" value="F:metal ion binding"/>
    <property type="evidence" value="ECO:0007669"/>
    <property type="project" value="UniProtKB-KW"/>
</dbReference>
<gene>
    <name evidence="12" type="primary">rlmN</name>
    <name evidence="14" type="ORF">EU95_0906</name>
</gene>
<keyword evidence="9 12" id="KW-0479">Metal-binding</keyword>
<evidence type="ECO:0000256" key="6">
    <source>
        <dbReference type="ARBA" id="ARBA00022679"/>
    </source>
</evidence>
<evidence type="ECO:0000256" key="5">
    <source>
        <dbReference type="ARBA" id="ARBA00022603"/>
    </source>
</evidence>
<evidence type="ECO:0000256" key="8">
    <source>
        <dbReference type="ARBA" id="ARBA00022694"/>
    </source>
</evidence>
<dbReference type="EMBL" id="JNAL01000010">
    <property type="protein sequence ID" value="KGF96111.1"/>
    <property type="molecule type" value="Genomic_DNA"/>
</dbReference>
<feature type="binding site" evidence="12">
    <location>
        <position position="295"/>
    </location>
    <ligand>
        <name>S-adenosyl-L-methionine</name>
        <dbReference type="ChEBI" id="CHEBI:59789"/>
    </ligand>
</feature>
<keyword evidence="7 12" id="KW-0949">S-adenosyl-L-methionine</keyword>
<dbReference type="InterPro" id="IPR013785">
    <property type="entry name" value="Aldolase_TIM"/>
</dbReference>
<dbReference type="SFLD" id="SFLDF00275">
    <property type="entry name" value="adenosine_C2_methyltransferase"/>
    <property type="match status" value="1"/>
</dbReference>
<dbReference type="GO" id="GO:0005737">
    <property type="term" value="C:cytoplasm"/>
    <property type="evidence" value="ECO:0007669"/>
    <property type="project" value="UniProtKB-SubCell"/>
</dbReference>
<feature type="binding site" evidence="12">
    <location>
        <position position="113"/>
    </location>
    <ligand>
        <name>[4Fe-4S] cluster</name>
        <dbReference type="ChEBI" id="CHEBI:49883"/>
        <note>4Fe-4S-S-AdoMet</note>
    </ligand>
</feature>
<keyword evidence="5 12" id="KW-0489">Methyltransferase</keyword>
<evidence type="ECO:0000259" key="13">
    <source>
        <dbReference type="PROSITE" id="PS51918"/>
    </source>
</evidence>
<proteinExistence type="inferred from homology"/>
<keyword evidence="6 12" id="KW-0808">Transferase</keyword>
<dbReference type="NCBIfam" id="TIGR00048">
    <property type="entry name" value="rRNA_mod_RlmN"/>
    <property type="match status" value="1"/>
</dbReference>
<dbReference type="CDD" id="cd01335">
    <property type="entry name" value="Radical_SAM"/>
    <property type="match status" value="1"/>
</dbReference>
<keyword evidence="11 12" id="KW-0411">Iron-sulfur</keyword>
<evidence type="ECO:0000256" key="10">
    <source>
        <dbReference type="ARBA" id="ARBA00023004"/>
    </source>
</evidence>
<comment type="cofactor">
    <cofactor evidence="12">
        <name>[4Fe-4S] cluster</name>
        <dbReference type="ChEBI" id="CHEBI:49883"/>
    </cofactor>
    <text evidence="12">Binds 1 [4Fe-4S] cluster. The cluster is coordinated with 3 cysteines and an exchangeable S-adenosyl-L-methionine.</text>
</comment>
<dbReference type="STRING" id="93057.EU95_0906"/>
<name>A0A0A2A5M4_PROMR</name>
<dbReference type="HAMAP" id="MF_01849">
    <property type="entry name" value="RNA_methyltr_RlmN"/>
    <property type="match status" value="1"/>
</dbReference>
<feature type="binding site" evidence="12">
    <location>
        <begin position="219"/>
        <end position="221"/>
    </location>
    <ligand>
        <name>S-adenosyl-L-methionine</name>
        <dbReference type="ChEBI" id="CHEBI:59789"/>
    </ligand>
</feature>
<evidence type="ECO:0000256" key="3">
    <source>
        <dbReference type="ARBA" id="ARBA00022490"/>
    </source>
</evidence>
<keyword evidence="10 12" id="KW-0408">Iron</keyword>
<comment type="caution">
    <text evidence="12">Lacks conserved residue(s) required for the propagation of feature annotation.</text>
</comment>
<dbReference type="SUPFAM" id="SSF102114">
    <property type="entry name" value="Radical SAM enzymes"/>
    <property type="match status" value="1"/>
</dbReference>
<feature type="active site" description="S-methylcysteine intermediate" evidence="12">
    <location>
        <position position="338"/>
    </location>
</feature>
<dbReference type="GO" id="GO:0002935">
    <property type="term" value="F:tRNA (adenine(37)-C2)-methyltransferase activity"/>
    <property type="evidence" value="ECO:0007669"/>
    <property type="project" value="UniProtKB-UniRule"/>
</dbReference>
<feature type="binding site" evidence="12">
    <location>
        <position position="117"/>
    </location>
    <ligand>
        <name>[4Fe-4S] cluster</name>
        <dbReference type="ChEBI" id="CHEBI:49883"/>
        <note>4Fe-4S-S-AdoMet</note>
    </ligand>
</feature>
<evidence type="ECO:0000256" key="2">
    <source>
        <dbReference type="ARBA" id="ARBA00022485"/>
    </source>
</evidence>
<dbReference type="EC" id="2.1.1.192" evidence="12"/>
<keyword evidence="4 12" id="KW-0698">rRNA processing</keyword>
<evidence type="ECO:0000256" key="9">
    <source>
        <dbReference type="ARBA" id="ARBA00022723"/>
    </source>
</evidence>
<dbReference type="RefSeq" id="WP_032522051.1">
    <property type="nucleotide sequence ID" value="NZ_CP138977.1"/>
</dbReference>
<dbReference type="InterPro" id="IPR048641">
    <property type="entry name" value="RlmN_N"/>
</dbReference>
<dbReference type="SFLD" id="SFLDG01062">
    <property type="entry name" value="methyltransferase_(Class_A)"/>
    <property type="match status" value="1"/>
</dbReference>
<dbReference type="PROSITE" id="PS51918">
    <property type="entry name" value="RADICAL_SAM"/>
    <property type="match status" value="1"/>
</dbReference>
<protein>
    <recommendedName>
        <fullName evidence="12">Probable dual-specificity RNA methyltransferase RlmN</fullName>
        <ecNumber evidence="12">2.1.1.192</ecNumber>
    </recommendedName>
    <alternativeName>
        <fullName evidence="12">23S rRNA (adenine(2503)-C(2))-methyltransferase</fullName>
    </alternativeName>
    <alternativeName>
        <fullName evidence="12">23S rRNA m2A2503 methyltransferase</fullName>
    </alternativeName>
    <alternativeName>
        <fullName evidence="12">Ribosomal RNA large subunit methyltransferase N</fullName>
    </alternativeName>
    <alternativeName>
        <fullName evidence="12">tRNA (adenine(37)-C(2))-methyltransferase</fullName>
    </alternativeName>
    <alternativeName>
        <fullName evidence="12">tRNA m2A37 methyltransferase</fullName>
    </alternativeName>
</protein>
<feature type="binding site" evidence="12">
    <location>
        <position position="120"/>
    </location>
    <ligand>
        <name>[4Fe-4S] cluster</name>
        <dbReference type="ChEBI" id="CHEBI:49883"/>
        <note>4Fe-4S-S-AdoMet</note>
    </ligand>
</feature>
<evidence type="ECO:0000256" key="11">
    <source>
        <dbReference type="ARBA" id="ARBA00023014"/>
    </source>
</evidence>
<feature type="active site" description="Proton acceptor" evidence="12">
    <location>
        <position position="93"/>
    </location>
</feature>
<comment type="catalytic activity">
    <reaction evidence="12">
        <text>adenosine(2503) in 23S rRNA + 2 reduced [2Fe-2S]-[ferredoxin] + 2 S-adenosyl-L-methionine = 2-methyladenosine(2503) in 23S rRNA + 5'-deoxyadenosine + L-methionine + 2 oxidized [2Fe-2S]-[ferredoxin] + S-adenosyl-L-homocysteine</text>
        <dbReference type="Rhea" id="RHEA:42916"/>
        <dbReference type="Rhea" id="RHEA-COMP:10000"/>
        <dbReference type="Rhea" id="RHEA-COMP:10001"/>
        <dbReference type="Rhea" id="RHEA-COMP:10152"/>
        <dbReference type="Rhea" id="RHEA-COMP:10282"/>
        <dbReference type="ChEBI" id="CHEBI:17319"/>
        <dbReference type="ChEBI" id="CHEBI:33737"/>
        <dbReference type="ChEBI" id="CHEBI:33738"/>
        <dbReference type="ChEBI" id="CHEBI:57844"/>
        <dbReference type="ChEBI" id="CHEBI:57856"/>
        <dbReference type="ChEBI" id="CHEBI:59789"/>
        <dbReference type="ChEBI" id="CHEBI:74411"/>
        <dbReference type="ChEBI" id="CHEBI:74497"/>
        <dbReference type="EC" id="2.1.1.192"/>
    </reaction>
</comment>
<dbReference type="GO" id="GO:0070040">
    <property type="term" value="F:rRNA (adenine(2503)-C2-)-methyltransferase activity"/>
    <property type="evidence" value="ECO:0007669"/>
    <property type="project" value="UniProtKB-UniRule"/>
</dbReference>
<feature type="binding site" evidence="12">
    <location>
        <begin position="160"/>
        <end position="161"/>
    </location>
    <ligand>
        <name>S-adenosyl-L-methionine</name>
        <dbReference type="ChEBI" id="CHEBI:59789"/>
    </ligand>
</feature>
<dbReference type="AlphaFoldDB" id="A0A0A2A5M4"/>
<feature type="binding site" evidence="12">
    <location>
        <position position="190"/>
    </location>
    <ligand>
        <name>S-adenosyl-L-methionine</name>
        <dbReference type="ChEBI" id="CHEBI:59789"/>
    </ligand>
</feature>
<dbReference type="InterPro" id="IPR004383">
    <property type="entry name" value="rRNA_lsu_MTrfase_RlmN/Cfr"/>
</dbReference>
<dbReference type="OrthoDB" id="9793973at2"/>
<dbReference type="InterPro" id="IPR027492">
    <property type="entry name" value="RNA_MTrfase_RlmN"/>
</dbReference>
<comment type="caution">
    <text evidence="14">The sequence shown here is derived from an EMBL/GenBank/DDBJ whole genome shotgun (WGS) entry which is preliminary data.</text>
</comment>
<reference evidence="15" key="1">
    <citation type="journal article" date="2014" name="Sci. Data">
        <title>Genomes of diverse isolates of the marine cyanobacterium Prochlorococcus.</title>
        <authorList>
            <person name="Biller S."/>
            <person name="Berube P."/>
            <person name="Thompson J."/>
            <person name="Kelly L."/>
            <person name="Roggensack S."/>
            <person name="Awad L."/>
            <person name="Roache-Johnson K."/>
            <person name="Ding H."/>
            <person name="Giovannoni S.J."/>
            <person name="Moore L.R."/>
            <person name="Chisholm S.W."/>
        </authorList>
    </citation>
    <scope>NUCLEOTIDE SEQUENCE [LARGE SCALE GENOMIC DNA]</scope>
    <source>
        <strain evidence="15">MIT 9201</strain>
    </source>
</reference>
<dbReference type="PIRSF" id="PIRSF006004">
    <property type="entry name" value="CHP00048"/>
    <property type="match status" value="1"/>
</dbReference>
<evidence type="ECO:0000313" key="15">
    <source>
        <dbReference type="Proteomes" id="UP000030355"/>
    </source>
</evidence>
<evidence type="ECO:0000256" key="7">
    <source>
        <dbReference type="ARBA" id="ARBA00022691"/>
    </source>
</evidence>
<dbReference type="GO" id="GO:0070475">
    <property type="term" value="P:rRNA base methylation"/>
    <property type="evidence" value="ECO:0007669"/>
    <property type="project" value="UniProtKB-UniRule"/>
</dbReference>
<keyword evidence="8 12" id="KW-0819">tRNA processing</keyword>
<dbReference type="GO" id="GO:0000049">
    <property type="term" value="F:tRNA binding"/>
    <property type="evidence" value="ECO:0007669"/>
    <property type="project" value="UniProtKB-UniRule"/>
</dbReference>
<dbReference type="Proteomes" id="UP000030355">
    <property type="component" value="Unassembled WGS sequence"/>
</dbReference>
<dbReference type="PANTHER" id="PTHR30544">
    <property type="entry name" value="23S RRNA METHYLTRANSFERASE"/>
    <property type="match status" value="1"/>
</dbReference>
<evidence type="ECO:0000313" key="14">
    <source>
        <dbReference type="EMBL" id="KGF96111.1"/>
    </source>
</evidence>
<dbReference type="InterPro" id="IPR058240">
    <property type="entry name" value="rSAM_sf"/>
</dbReference>
<evidence type="ECO:0000256" key="12">
    <source>
        <dbReference type="HAMAP-Rule" id="MF_01849"/>
    </source>
</evidence>
<dbReference type="SFLD" id="SFLDS00029">
    <property type="entry name" value="Radical_SAM"/>
    <property type="match status" value="1"/>
</dbReference>
<dbReference type="PANTHER" id="PTHR30544:SF5">
    <property type="entry name" value="RADICAL SAM CORE DOMAIN-CONTAINING PROTEIN"/>
    <property type="match status" value="1"/>
</dbReference>
<dbReference type="InterPro" id="IPR007197">
    <property type="entry name" value="rSAM"/>
</dbReference>
<dbReference type="Pfam" id="PF21016">
    <property type="entry name" value="RlmN_N"/>
    <property type="match status" value="1"/>
</dbReference>
<dbReference type="FunFam" id="3.20.20.70:FF:000014">
    <property type="entry name" value="Probable dual-specificity RNA methyltransferase RlmN"/>
    <property type="match status" value="1"/>
</dbReference>
<comment type="similarity">
    <text evidence="12">Belongs to the radical SAM superfamily. RlmN family.</text>
</comment>
<keyword evidence="12" id="KW-1015">Disulfide bond</keyword>
<sequence length="349" mass="39764">MKSLLGSSIKDLENIAIDYGQAAFRGRQIYSWIYNYRNKNKNIDQIEVLPLDFRKKLKDDGFKISELSFQEKKLANDGTLKLLLSTRDNESIECVGIPTEKRLTACLSSQVGCPMDCKFCATGKEGLKRSLRASEILDQILFIENEMNRKVTNIVFMGMGEPLLNIDELLLSIRSINEDFQISQRKITVSTVAVPKMITKLSQKSFQILGNCQFTLAISLHASNQNTREMIIPSAKNYEIKNIIEDSKQFVKDTGRRVSFEYLMLSGVNDKLEHAKELCNLLRGFQCHVNLIQYNQIDEVEFKRASLKNLQLFQSRLSNNGIAVSFRKSRGLDKNAACGQLRQNARNNK</sequence>
<comment type="catalytic activity">
    <reaction evidence="12">
        <text>adenosine(37) in tRNA + 2 reduced [2Fe-2S]-[ferredoxin] + 2 S-adenosyl-L-methionine = 2-methyladenosine(37) in tRNA + 5'-deoxyadenosine + L-methionine + 2 oxidized [2Fe-2S]-[ferredoxin] + S-adenosyl-L-homocysteine</text>
        <dbReference type="Rhea" id="RHEA:43332"/>
        <dbReference type="Rhea" id="RHEA-COMP:10000"/>
        <dbReference type="Rhea" id="RHEA-COMP:10001"/>
        <dbReference type="Rhea" id="RHEA-COMP:10162"/>
        <dbReference type="Rhea" id="RHEA-COMP:10485"/>
        <dbReference type="ChEBI" id="CHEBI:17319"/>
        <dbReference type="ChEBI" id="CHEBI:33737"/>
        <dbReference type="ChEBI" id="CHEBI:33738"/>
        <dbReference type="ChEBI" id="CHEBI:57844"/>
        <dbReference type="ChEBI" id="CHEBI:57856"/>
        <dbReference type="ChEBI" id="CHEBI:59789"/>
        <dbReference type="ChEBI" id="CHEBI:74411"/>
        <dbReference type="ChEBI" id="CHEBI:74497"/>
        <dbReference type="EC" id="2.1.1.192"/>
    </reaction>
</comment>
<keyword evidence="2 12" id="KW-0004">4Fe-4S</keyword>
<keyword evidence="3 12" id="KW-0963">Cytoplasm</keyword>
<accession>A0A0A2A5M4</accession>
<dbReference type="Pfam" id="PF04055">
    <property type="entry name" value="Radical_SAM"/>
    <property type="match status" value="1"/>
</dbReference>
<comment type="subcellular location">
    <subcellularLocation>
        <location evidence="1 12">Cytoplasm</location>
    </subcellularLocation>
</comment>
<dbReference type="eggNOG" id="COG0820">
    <property type="taxonomic scope" value="Bacteria"/>
</dbReference>
<dbReference type="GO" id="GO:0030488">
    <property type="term" value="P:tRNA methylation"/>
    <property type="evidence" value="ECO:0007669"/>
    <property type="project" value="UniProtKB-UniRule"/>
</dbReference>
<feature type="domain" description="Radical SAM core" evidence="13">
    <location>
        <begin position="99"/>
        <end position="333"/>
    </location>
</feature>
<evidence type="ECO:0000256" key="4">
    <source>
        <dbReference type="ARBA" id="ARBA00022552"/>
    </source>
</evidence>
<evidence type="ECO:0000256" key="1">
    <source>
        <dbReference type="ARBA" id="ARBA00004496"/>
    </source>
</evidence>
<dbReference type="InterPro" id="IPR040072">
    <property type="entry name" value="Methyltransferase_A"/>
</dbReference>
<dbReference type="GO" id="GO:0019843">
    <property type="term" value="F:rRNA binding"/>
    <property type="evidence" value="ECO:0007669"/>
    <property type="project" value="UniProtKB-UniRule"/>
</dbReference>
<comment type="function">
    <text evidence="12">Specifically methylates position 2 of adenine 2503 in 23S rRNA and position 2 of adenine 37 in tRNAs.</text>
</comment>
<dbReference type="GO" id="GO:0051539">
    <property type="term" value="F:4 iron, 4 sulfur cluster binding"/>
    <property type="evidence" value="ECO:0007669"/>
    <property type="project" value="UniProtKB-UniRule"/>
</dbReference>